<dbReference type="Proteomes" id="UP001374535">
    <property type="component" value="Chromosome 1"/>
</dbReference>
<dbReference type="SUPFAM" id="SSF53448">
    <property type="entry name" value="Nucleotide-diphospho-sugar transferases"/>
    <property type="match status" value="1"/>
</dbReference>
<dbReference type="PANTHER" id="PTHR11183">
    <property type="entry name" value="GLYCOGENIN SUBFAMILY MEMBER"/>
    <property type="match status" value="1"/>
</dbReference>
<evidence type="ECO:0008006" key="6">
    <source>
        <dbReference type="Google" id="ProtNLM"/>
    </source>
</evidence>
<protein>
    <recommendedName>
        <fullName evidence="6">Hexosyltransferase</fullName>
    </recommendedName>
</protein>
<feature type="non-terminal residue" evidence="4">
    <location>
        <position position="1"/>
    </location>
</feature>
<organism evidence="4 5">
    <name type="scientific">Vigna mungo</name>
    <name type="common">Black gram</name>
    <name type="synonym">Phaseolus mungo</name>
    <dbReference type="NCBI Taxonomy" id="3915"/>
    <lineage>
        <taxon>Eukaryota</taxon>
        <taxon>Viridiplantae</taxon>
        <taxon>Streptophyta</taxon>
        <taxon>Embryophyta</taxon>
        <taxon>Tracheophyta</taxon>
        <taxon>Spermatophyta</taxon>
        <taxon>Magnoliopsida</taxon>
        <taxon>eudicotyledons</taxon>
        <taxon>Gunneridae</taxon>
        <taxon>Pentapetalae</taxon>
        <taxon>rosids</taxon>
        <taxon>fabids</taxon>
        <taxon>Fabales</taxon>
        <taxon>Fabaceae</taxon>
        <taxon>Papilionoideae</taxon>
        <taxon>50 kb inversion clade</taxon>
        <taxon>NPAAA clade</taxon>
        <taxon>indigoferoid/millettioid clade</taxon>
        <taxon>Phaseoleae</taxon>
        <taxon>Vigna</taxon>
    </lineage>
</organism>
<sequence>VDLYRRRLTKGNAKDVKNEKPIQLSIRDRNSRCNFSFLKTFLLFIAICITYVMLLYSTKAYNSNHLPSVRSGWIWGGSDPRYTSDVDINWDDMLQITKKLTGKKEFQGLGLLNFNKTELDHWEQLIPNVTHVLLDLEYVAENVTWESLYPEWIEEEEGTQVPICPSLPSLRSPGIRLNLIALKLPHANGGNWPRDVARLHLQLAAARLATSFKSNYPVYVLFITKFFPIPNLFTCKELVRHEGNLWLYRPNLAVLRQKLLLPVGSCELSLPLRGKGVMVVEPSNCTFKLLMDHIDEFESYNGGDQGYLNEIFTWWHRIPRRMNFLKHFWVGDEEEKKQMKTLLFGAEPPVFYVLHYLGMKPWLCFRDYDCNWNDDIFHEFASDVAHERWWKVHDEMPKLLQEFCMLKTKQKAKLEWDRRQAEIANYSDGHWRIEVKDKRLKKCIDKLCSWKNMLKHWGETNWTDDESYYTPTPPAIATIPFSSVT</sequence>
<name>A0AAQ3PBE1_VIGMU</name>
<proteinExistence type="predicted"/>
<dbReference type="InterPro" id="IPR050587">
    <property type="entry name" value="GNT1/Glycosyltrans_8"/>
</dbReference>
<evidence type="ECO:0000313" key="5">
    <source>
        <dbReference type="Proteomes" id="UP001374535"/>
    </source>
</evidence>
<keyword evidence="3" id="KW-0812">Transmembrane</keyword>
<dbReference type="EMBL" id="CP144700">
    <property type="protein sequence ID" value="WVZ24522.1"/>
    <property type="molecule type" value="Genomic_DNA"/>
</dbReference>
<dbReference type="Gene3D" id="3.90.550.10">
    <property type="entry name" value="Spore Coat Polysaccharide Biosynthesis Protein SpsA, Chain A"/>
    <property type="match status" value="1"/>
</dbReference>
<keyword evidence="1" id="KW-0328">Glycosyltransferase</keyword>
<feature type="transmembrane region" description="Helical" evidence="3">
    <location>
        <begin position="37"/>
        <end position="56"/>
    </location>
</feature>
<accession>A0AAQ3PBE1</accession>
<keyword evidence="3" id="KW-1133">Transmembrane helix</keyword>
<gene>
    <name evidence="4" type="ORF">V8G54_003066</name>
</gene>
<evidence type="ECO:0000313" key="4">
    <source>
        <dbReference type="EMBL" id="WVZ24522.1"/>
    </source>
</evidence>
<keyword evidence="3" id="KW-0472">Membrane</keyword>
<keyword evidence="5" id="KW-1185">Reference proteome</keyword>
<evidence type="ECO:0000256" key="3">
    <source>
        <dbReference type="SAM" id="Phobius"/>
    </source>
</evidence>
<evidence type="ECO:0000256" key="1">
    <source>
        <dbReference type="ARBA" id="ARBA00022676"/>
    </source>
</evidence>
<dbReference type="InterPro" id="IPR029044">
    <property type="entry name" value="Nucleotide-diphossugar_trans"/>
</dbReference>
<reference evidence="4 5" key="1">
    <citation type="journal article" date="2023" name="Life. Sci Alliance">
        <title>Evolutionary insights into 3D genome organization and epigenetic landscape of Vigna mungo.</title>
        <authorList>
            <person name="Junaid A."/>
            <person name="Singh B."/>
            <person name="Bhatia S."/>
        </authorList>
    </citation>
    <scope>NUCLEOTIDE SEQUENCE [LARGE SCALE GENOMIC DNA]</scope>
    <source>
        <strain evidence="4">Urdbean</strain>
    </source>
</reference>
<dbReference type="GO" id="GO:0016757">
    <property type="term" value="F:glycosyltransferase activity"/>
    <property type="evidence" value="ECO:0007669"/>
    <property type="project" value="UniProtKB-KW"/>
</dbReference>
<evidence type="ECO:0000256" key="2">
    <source>
        <dbReference type="ARBA" id="ARBA00023211"/>
    </source>
</evidence>
<keyword evidence="2" id="KW-0464">Manganese</keyword>
<dbReference type="AlphaFoldDB" id="A0AAQ3PBE1"/>
<keyword evidence="1" id="KW-0808">Transferase</keyword>